<dbReference type="Proteomes" id="UP000004001">
    <property type="component" value="Unassembled WGS sequence"/>
</dbReference>
<evidence type="ECO:0000313" key="1">
    <source>
        <dbReference type="EMBL" id="EFA98068.1"/>
    </source>
</evidence>
<dbReference type="AlphaFoldDB" id="D1VXZ5"/>
<dbReference type="EMBL" id="ADEF01000015">
    <property type="protein sequence ID" value="EFA98068.1"/>
    <property type="molecule type" value="Genomic_DNA"/>
</dbReference>
<evidence type="ECO:0000313" key="2">
    <source>
        <dbReference type="Proteomes" id="UP000004001"/>
    </source>
</evidence>
<sequence length="38" mass="4680">MPILKHPFNSFNGHRQRPYYVKNLVLAREIRRWGIKDK</sequence>
<organism evidence="1 2">
    <name type="scientific">Hoylesella timonensis CRIS 5C-B1</name>
    <dbReference type="NCBI Taxonomy" id="679189"/>
    <lineage>
        <taxon>Bacteria</taxon>
        <taxon>Pseudomonadati</taxon>
        <taxon>Bacteroidota</taxon>
        <taxon>Bacteroidia</taxon>
        <taxon>Bacteroidales</taxon>
        <taxon>Prevotellaceae</taxon>
        <taxon>Hoylesella</taxon>
    </lineage>
</organism>
<accession>D1VXZ5</accession>
<reference evidence="1 2" key="1">
    <citation type="submission" date="2009-12" db="EMBL/GenBank/DDBJ databases">
        <title>Genome Sequence of Prevotella timonensis CRIS 5C-B1.</title>
        <authorList>
            <person name="Durkin A.S."/>
            <person name="Madupu R."/>
            <person name="Torralba M."/>
            <person name="Methe B."/>
            <person name="Sutton G."/>
            <person name="Strausberg R.L."/>
            <person name="Nelson K.E."/>
        </authorList>
    </citation>
    <scope>NUCLEOTIDE SEQUENCE [LARGE SCALE GENOMIC DNA]</scope>
    <source>
        <strain evidence="1 2">CRIS 5C-B1</strain>
    </source>
</reference>
<keyword evidence="2" id="KW-1185">Reference proteome</keyword>
<proteinExistence type="predicted"/>
<comment type="caution">
    <text evidence="1">The sequence shown here is derived from an EMBL/GenBank/DDBJ whole genome shotgun (WGS) entry which is preliminary data.</text>
</comment>
<name>D1VXZ5_9BACT</name>
<gene>
    <name evidence="1" type="ORF">HMPREF9019_1983</name>
</gene>
<protein>
    <submittedName>
        <fullName evidence="1">Uncharacterized protein</fullName>
    </submittedName>
</protein>